<dbReference type="AlphaFoldDB" id="A0A948RYV7"/>
<reference evidence="1" key="1">
    <citation type="submission" date="2021-05" db="EMBL/GenBank/DDBJ databases">
        <title>Energy efficiency and biological interactions define the core microbiome of deep oligotrophic groundwater.</title>
        <authorList>
            <person name="Mehrshad M."/>
            <person name="Lopez-Fernandez M."/>
            <person name="Bell E."/>
            <person name="Bernier-Latmani R."/>
            <person name="Bertilsson S."/>
            <person name="Dopson M."/>
        </authorList>
    </citation>
    <scope>NUCLEOTIDE SEQUENCE</scope>
    <source>
        <strain evidence="1">Modern_marine.mb.64</strain>
    </source>
</reference>
<gene>
    <name evidence="1" type="ORF">KJ970_07550</name>
</gene>
<dbReference type="Proteomes" id="UP000777784">
    <property type="component" value="Unassembled WGS sequence"/>
</dbReference>
<dbReference type="EMBL" id="JAHJDP010000037">
    <property type="protein sequence ID" value="MBU2690769.1"/>
    <property type="molecule type" value="Genomic_DNA"/>
</dbReference>
<sequence>MAKINRTSPSLARLFPNPAMLDVMVLIMLHPDQEFYQREIVERTQNTVLQVQRALKRIQDAGFVQKNKSGNRAYYRARREPAFH</sequence>
<accession>A0A948RYV7</accession>
<proteinExistence type="predicted"/>
<evidence type="ECO:0000313" key="1">
    <source>
        <dbReference type="EMBL" id="MBU2690769.1"/>
    </source>
</evidence>
<organism evidence="1 2">
    <name type="scientific">Eiseniibacteriota bacterium</name>
    <dbReference type="NCBI Taxonomy" id="2212470"/>
    <lineage>
        <taxon>Bacteria</taxon>
        <taxon>Candidatus Eiseniibacteriota</taxon>
    </lineage>
</organism>
<protein>
    <recommendedName>
        <fullName evidence="3">ArsR family transcriptional regulator</fullName>
    </recommendedName>
</protein>
<dbReference type="Gene3D" id="1.10.10.10">
    <property type="entry name" value="Winged helix-like DNA-binding domain superfamily/Winged helix DNA-binding domain"/>
    <property type="match status" value="1"/>
</dbReference>
<dbReference type="SUPFAM" id="SSF46785">
    <property type="entry name" value="Winged helix' DNA-binding domain"/>
    <property type="match status" value="1"/>
</dbReference>
<name>A0A948RYV7_UNCEI</name>
<comment type="caution">
    <text evidence="1">The sequence shown here is derived from an EMBL/GenBank/DDBJ whole genome shotgun (WGS) entry which is preliminary data.</text>
</comment>
<evidence type="ECO:0000313" key="2">
    <source>
        <dbReference type="Proteomes" id="UP000777784"/>
    </source>
</evidence>
<dbReference type="InterPro" id="IPR036390">
    <property type="entry name" value="WH_DNA-bd_sf"/>
</dbReference>
<evidence type="ECO:0008006" key="3">
    <source>
        <dbReference type="Google" id="ProtNLM"/>
    </source>
</evidence>
<dbReference type="InterPro" id="IPR036388">
    <property type="entry name" value="WH-like_DNA-bd_sf"/>
</dbReference>